<dbReference type="Proteomes" id="UP001369736">
    <property type="component" value="Unassembled WGS sequence"/>
</dbReference>
<evidence type="ECO:0000313" key="1">
    <source>
        <dbReference type="EMBL" id="MEJ2862171.1"/>
    </source>
</evidence>
<dbReference type="EMBL" id="JBBEGM010000004">
    <property type="protein sequence ID" value="MEJ2862171.1"/>
    <property type="molecule type" value="Genomic_DNA"/>
</dbReference>
<reference evidence="1 2" key="1">
    <citation type="submission" date="2024-03" db="EMBL/GenBank/DDBJ databases">
        <title>Actinomycetospora sp. OC33-EN07, a novel actinomycete isolated from wild orchid (Aerides multiflora).</title>
        <authorList>
            <person name="Suriyachadkun C."/>
        </authorList>
    </citation>
    <scope>NUCLEOTIDE SEQUENCE [LARGE SCALE GENOMIC DNA]</scope>
    <source>
        <strain evidence="1 2">OC33-EN07</strain>
    </source>
</reference>
<accession>A0ABU8M490</accession>
<organism evidence="1 2">
    <name type="scientific">Actinomycetospora flava</name>
    <dbReference type="NCBI Taxonomy" id="3129232"/>
    <lineage>
        <taxon>Bacteria</taxon>
        <taxon>Bacillati</taxon>
        <taxon>Actinomycetota</taxon>
        <taxon>Actinomycetes</taxon>
        <taxon>Pseudonocardiales</taxon>
        <taxon>Pseudonocardiaceae</taxon>
        <taxon>Actinomycetospora</taxon>
    </lineage>
</organism>
<protein>
    <submittedName>
        <fullName evidence="1">Uncharacterized protein</fullName>
    </submittedName>
</protein>
<proteinExistence type="predicted"/>
<sequence>MTDMLQSALPHRDPVATLFAAALDGDARAEHALRELARTDDLAADALCALASCEVDDADPTHPADVAAIDQLIAAVLEAVGPPRSGMSRSC</sequence>
<name>A0ABU8M490_9PSEU</name>
<keyword evidence="2" id="KW-1185">Reference proteome</keyword>
<comment type="caution">
    <text evidence="1">The sequence shown here is derived from an EMBL/GenBank/DDBJ whole genome shotgun (WGS) entry which is preliminary data.</text>
</comment>
<dbReference type="RefSeq" id="WP_337703543.1">
    <property type="nucleotide sequence ID" value="NZ_JBBEGM010000004.1"/>
</dbReference>
<evidence type="ECO:0000313" key="2">
    <source>
        <dbReference type="Proteomes" id="UP001369736"/>
    </source>
</evidence>
<gene>
    <name evidence="1" type="ORF">WCD58_13450</name>
</gene>